<accession>A0ABW2RQJ6</accession>
<reference evidence="3" key="1">
    <citation type="journal article" date="2019" name="Int. J. Syst. Evol. Microbiol.">
        <title>The Global Catalogue of Microorganisms (GCM) 10K type strain sequencing project: providing services to taxonomists for standard genome sequencing and annotation.</title>
        <authorList>
            <consortium name="The Broad Institute Genomics Platform"/>
            <consortium name="The Broad Institute Genome Sequencing Center for Infectious Disease"/>
            <person name="Wu L."/>
            <person name="Ma J."/>
        </authorList>
    </citation>
    <scope>NUCLEOTIDE SEQUENCE [LARGE SCALE GENOMIC DNA]</scope>
    <source>
        <strain evidence="3">CGMCC 1.12942</strain>
    </source>
</reference>
<feature type="transmembrane region" description="Helical" evidence="1">
    <location>
        <begin position="38"/>
        <end position="64"/>
    </location>
</feature>
<dbReference type="EMBL" id="JBHTBW010000081">
    <property type="protein sequence ID" value="MFC7443204.1"/>
    <property type="molecule type" value="Genomic_DNA"/>
</dbReference>
<evidence type="ECO:0000256" key="1">
    <source>
        <dbReference type="SAM" id="Phobius"/>
    </source>
</evidence>
<evidence type="ECO:0000313" key="2">
    <source>
        <dbReference type="EMBL" id="MFC7443204.1"/>
    </source>
</evidence>
<proteinExistence type="predicted"/>
<evidence type="ECO:0000313" key="3">
    <source>
        <dbReference type="Proteomes" id="UP001596500"/>
    </source>
</evidence>
<organism evidence="2 3">
    <name type="scientific">Laceyella putida</name>
    <dbReference type="NCBI Taxonomy" id="110101"/>
    <lineage>
        <taxon>Bacteria</taxon>
        <taxon>Bacillati</taxon>
        <taxon>Bacillota</taxon>
        <taxon>Bacilli</taxon>
        <taxon>Bacillales</taxon>
        <taxon>Thermoactinomycetaceae</taxon>
        <taxon>Laceyella</taxon>
    </lineage>
</organism>
<feature type="transmembrane region" description="Helical" evidence="1">
    <location>
        <begin position="12"/>
        <end position="32"/>
    </location>
</feature>
<protein>
    <submittedName>
        <fullName evidence="2">Uncharacterized protein</fullName>
    </submittedName>
</protein>
<keyword evidence="1" id="KW-0812">Transmembrane</keyword>
<keyword evidence="3" id="KW-1185">Reference proteome</keyword>
<dbReference type="RefSeq" id="WP_379867531.1">
    <property type="nucleotide sequence ID" value="NZ_JBHTBW010000081.1"/>
</dbReference>
<feature type="transmembrane region" description="Helical" evidence="1">
    <location>
        <begin position="76"/>
        <end position="98"/>
    </location>
</feature>
<keyword evidence="1" id="KW-1133">Transmembrane helix</keyword>
<sequence>MFKMFKAIFNLLRSIILFIEIAFIAYVVGSAIQSTSFMVISFAVLCGLIFLSASITISVAWAVLGFAVFHFDMGQNILTSVMAAIIIGLLRLAIWFAVKFFGK</sequence>
<comment type="caution">
    <text evidence="2">The sequence shown here is derived from an EMBL/GenBank/DDBJ whole genome shotgun (WGS) entry which is preliminary data.</text>
</comment>
<gene>
    <name evidence="2" type="ORF">ACFQNG_19235</name>
</gene>
<keyword evidence="1" id="KW-0472">Membrane</keyword>
<name>A0ABW2RQJ6_9BACL</name>
<dbReference type="Proteomes" id="UP001596500">
    <property type="component" value="Unassembled WGS sequence"/>
</dbReference>